<evidence type="ECO:0000313" key="9">
    <source>
        <dbReference type="EMBL" id="KAI5948848.1"/>
    </source>
</evidence>
<evidence type="ECO:0000256" key="7">
    <source>
        <dbReference type="RuleBase" id="RU367062"/>
    </source>
</evidence>
<dbReference type="Proteomes" id="UP001204833">
    <property type="component" value="Unassembled WGS sequence"/>
</dbReference>
<evidence type="ECO:0000256" key="8">
    <source>
        <dbReference type="SAM" id="MobiDB-lite"/>
    </source>
</evidence>
<proteinExistence type="inferred from homology"/>
<keyword evidence="6 7" id="KW-0472">Membrane</keyword>
<evidence type="ECO:0000256" key="5">
    <source>
        <dbReference type="ARBA" id="ARBA00023128"/>
    </source>
</evidence>
<keyword evidence="5 7" id="KW-0496">Mitochondrion</keyword>
<gene>
    <name evidence="9" type="ORF">KGF57_005246</name>
</gene>
<dbReference type="SUPFAM" id="SSF81301">
    <property type="entry name" value="Nucleotidyltransferase"/>
    <property type="match status" value="1"/>
</dbReference>
<reference evidence="9 10" key="1">
    <citation type="journal article" date="2022" name="DNA Res.">
        <title>Genome analysis of five recently described species of the CUG-Ser clade uncovers Candida theae as a new hybrid lineage with pathogenic potential in the Candida parapsilosis species complex.</title>
        <authorList>
            <person name="Mixao V."/>
            <person name="Del Olmo V."/>
            <person name="Hegedusova E."/>
            <person name="Saus E."/>
            <person name="Pryszcz L."/>
            <person name="Cillingova A."/>
            <person name="Nosek J."/>
            <person name="Gabaldon T."/>
        </authorList>
    </citation>
    <scope>NUCLEOTIDE SEQUENCE [LARGE SCALE GENOMIC DNA]</scope>
    <source>
        <strain evidence="9 10">CBS 12239</strain>
    </source>
</reference>
<keyword evidence="4 7" id="KW-0809">Transit peptide</keyword>
<feature type="region of interest" description="Disordered" evidence="8">
    <location>
        <begin position="1"/>
        <end position="49"/>
    </location>
</feature>
<comment type="subcellular location">
    <subcellularLocation>
        <location evidence="1 7">Mitochondrion inner membrane</location>
        <topology evidence="1 7">Peripheral membrane protein</topology>
        <orientation evidence="1 7">Matrix side</orientation>
    </subcellularLocation>
</comment>
<name>A0AAD5BAR0_9ASCO</name>
<comment type="similarity">
    <text evidence="2 7">Belongs to the ATP25 family.</text>
</comment>
<dbReference type="GO" id="GO:0140053">
    <property type="term" value="P:mitochondrial gene expression"/>
    <property type="evidence" value="ECO:0007669"/>
    <property type="project" value="UniProtKB-UniRule"/>
</dbReference>
<evidence type="ECO:0000256" key="3">
    <source>
        <dbReference type="ARBA" id="ARBA00022792"/>
    </source>
</evidence>
<evidence type="ECO:0000256" key="1">
    <source>
        <dbReference type="ARBA" id="ARBA00004443"/>
    </source>
</evidence>
<protein>
    <recommendedName>
        <fullName evidence="7">ATPase synthesis protein 25</fullName>
    </recommendedName>
</protein>
<feature type="compositionally biased region" description="Polar residues" evidence="8">
    <location>
        <begin position="9"/>
        <end position="29"/>
    </location>
</feature>
<dbReference type="GeneID" id="76153290"/>
<evidence type="ECO:0000313" key="10">
    <source>
        <dbReference type="Proteomes" id="UP001204833"/>
    </source>
</evidence>
<comment type="caution">
    <text evidence="9">The sequence shown here is derived from an EMBL/GenBank/DDBJ whole genome shotgun (WGS) entry which is preliminary data.</text>
</comment>
<accession>A0AAD5BAR0</accession>
<dbReference type="AlphaFoldDB" id="A0AAD5BAR0"/>
<dbReference type="GO" id="GO:0005743">
    <property type="term" value="C:mitochondrial inner membrane"/>
    <property type="evidence" value="ECO:0007669"/>
    <property type="project" value="UniProtKB-SubCell"/>
</dbReference>
<dbReference type="GO" id="GO:0048255">
    <property type="term" value="P:mRNA stabilization"/>
    <property type="evidence" value="ECO:0007669"/>
    <property type="project" value="TreeGrafter"/>
</dbReference>
<dbReference type="RefSeq" id="XP_051606358.1">
    <property type="nucleotide sequence ID" value="XM_051754842.1"/>
</dbReference>
<evidence type="ECO:0000256" key="4">
    <source>
        <dbReference type="ARBA" id="ARBA00022946"/>
    </source>
</evidence>
<evidence type="ECO:0000256" key="6">
    <source>
        <dbReference type="ARBA" id="ARBA00023136"/>
    </source>
</evidence>
<dbReference type="Gene3D" id="3.30.460.10">
    <property type="entry name" value="Beta Polymerase, domain 2"/>
    <property type="match status" value="1"/>
</dbReference>
<dbReference type="InterPro" id="IPR040152">
    <property type="entry name" value="Atp25"/>
</dbReference>
<dbReference type="Pfam" id="PF02410">
    <property type="entry name" value="RsfS"/>
    <property type="match status" value="1"/>
</dbReference>
<dbReference type="InterPro" id="IPR043519">
    <property type="entry name" value="NT_sf"/>
</dbReference>
<keyword evidence="3 7" id="KW-0999">Mitochondrion inner membrane</keyword>
<organism evidence="9 10">
    <name type="scientific">Candida theae</name>
    <dbReference type="NCBI Taxonomy" id="1198502"/>
    <lineage>
        <taxon>Eukaryota</taxon>
        <taxon>Fungi</taxon>
        <taxon>Dikarya</taxon>
        <taxon>Ascomycota</taxon>
        <taxon>Saccharomycotina</taxon>
        <taxon>Pichiomycetes</taxon>
        <taxon>Debaryomycetaceae</taxon>
        <taxon>Candida/Lodderomyces clade</taxon>
        <taxon>Candida</taxon>
    </lineage>
</organism>
<dbReference type="EMBL" id="JAIHNG010000177">
    <property type="protein sequence ID" value="KAI5948848.1"/>
    <property type="molecule type" value="Genomic_DNA"/>
</dbReference>
<evidence type="ECO:0000256" key="2">
    <source>
        <dbReference type="ARBA" id="ARBA00010787"/>
    </source>
</evidence>
<dbReference type="PANTHER" id="PTHR28087:SF1">
    <property type="entry name" value="ATPASE SYNTHESIS PROTEIN 25, MITOCHONDRIAL"/>
    <property type="match status" value="1"/>
</dbReference>
<dbReference type="PANTHER" id="PTHR28087">
    <property type="entry name" value="ATPASE SYNTHESIS PROTEIN 25, MITOCHONDRIAL"/>
    <property type="match status" value="1"/>
</dbReference>
<sequence length="561" mass="64497">MKPARCSRCFSTTSPRIQNSKSDGDSSTPWYLRKENSSQSGQVTHDKFPELPYGTPQGIKDLLTLLVKKYGLTSLKVYDLAALPADHPKYTDEQSPQRFIILASGKSEKHIYKASYELKQHVKHEYGYLPRIEGMTSNAISTRARRRLAKRARQGPPATHNDFGIGQNSWVRCELGVEGAVVHILSDERRVELNLESLFEEEGGDVEVPHVETPTQKRTYEDTESVFFGLRRHFHTSSSRQDVAQLKSIVKSCAENPSDKSLELFKNDFDSTFTGASVEEWSEKFALYKLLHLRDPSIASFKDLEKVLLEKHASIQLLGEEINWNQEIVNDVIRYMEAVLDINEPLPASEKLSMLSSFISRITSFSRDELHFFAVDKFQALLWSLTCDEYVPIDAARLHTALSTGKGIEVENCRVHQDPQSAQNVRELLRTINFSKRGAVPLWLREQMLYTYACARNWPYFWKEWNMIQQSLTTPRDIALMQTKLVFLLAMINDKIALRDFFCNFWDTKNSSSFINQWEKANSELFTAKERKSLKRALDMIYENHGSSSWFENARVFATTL</sequence>
<keyword evidence="10" id="KW-1185">Reference proteome</keyword>
<comment type="function">
    <text evidence="7">Mitochondrial mRNA stabilization factor.</text>
</comment>